<evidence type="ECO:0000313" key="3">
    <source>
        <dbReference type="RefSeq" id="XP_003748308.1"/>
    </source>
</evidence>
<feature type="chain" id="PRO_5042590874" evidence="1">
    <location>
        <begin position="21"/>
        <end position="115"/>
    </location>
</feature>
<reference evidence="3" key="1">
    <citation type="submission" date="2025-08" db="UniProtKB">
        <authorList>
            <consortium name="RefSeq"/>
        </authorList>
    </citation>
    <scope>IDENTIFICATION</scope>
</reference>
<evidence type="ECO:0000313" key="2">
    <source>
        <dbReference type="Proteomes" id="UP000694867"/>
    </source>
</evidence>
<feature type="signal peptide" evidence="1">
    <location>
        <begin position="1"/>
        <end position="20"/>
    </location>
</feature>
<gene>
    <name evidence="3" type="primary">LOC100898911</name>
</gene>
<dbReference type="RefSeq" id="XP_003748308.1">
    <property type="nucleotide sequence ID" value="XM_003748260.2"/>
</dbReference>
<sequence>MAFRIFATVCILLSMGTVHADQEQHVKSAVTCLDDWWKTNSDCLLEDSENEPLKRIMVSLTEERLSDPWLQLALDDGISKLAKSPRTAQVGQEGLRCIECIRQLVPPPSHCNETE</sequence>
<dbReference type="AlphaFoldDB" id="A0AAJ6W0H1"/>
<dbReference type="Proteomes" id="UP000694867">
    <property type="component" value="Unplaced"/>
</dbReference>
<keyword evidence="2" id="KW-1185">Reference proteome</keyword>
<protein>
    <submittedName>
        <fullName evidence="3">Uncharacterized protein LOC100898911</fullName>
    </submittedName>
</protein>
<dbReference type="GeneID" id="100898911"/>
<name>A0AAJ6W0H1_9ACAR</name>
<dbReference type="KEGG" id="goe:100898911"/>
<proteinExistence type="predicted"/>
<keyword evidence="1" id="KW-0732">Signal</keyword>
<organism evidence="2 3">
    <name type="scientific">Galendromus occidentalis</name>
    <name type="common">western predatory mite</name>
    <dbReference type="NCBI Taxonomy" id="34638"/>
    <lineage>
        <taxon>Eukaryota</taxon>
        <taxon>Metazoa</taxon>
        <taxon>Ecdysozoa</taxon>
        <taxon>Arthropoda</taxon>
        <taxon>Chelicerata</taxon>
        <taxon>Arachnida</taxon>
        <taxon>Acari</taxon>
        <taxon>Parasitiformes</taxon>
        <taxon>Mesostigmata</taxon>
        <taxon>Gamasina</taxon>
        <taxon>Phytoseioidea</taxon>
        <taxon>Phytoseiidae</taxon>
        <taxon>Typhlodrominae</taxon>
        <taxon>Galendromus</taxon>
    </lineage>
</organism>
<accession>A0AAJ6W0H1</accession>
<evidence type="ECO:0000256" key="1">
    <source>
        <dbReference type="SAM" id="SignalP"/>
    </source>
</evidence>